<dbReference type="EMBL" id="BGPR01045310">
    <property type="protein sequence ID" value="GBO22182.1"/>
    <property type="molecule type" value="Genomic_DNA"/>
</dbReference>
<protein>
    <submittedName>
        <fullName evidence="2">Uncharacterized protein</fullName>
    </submittedName>
</protein>
<proteinExistence type="predicted"/>
<feature type="compositionally biased region" description="Gly residues" evidence="1">
    <location>
        <begin position="71"/>
        <end position="80"/>
    </location>
</feature>
<accession>A0A4Y2VCC4</accession>
<evidence type="ECO:0000256" key="1">
    <source>
        <dbReference type="SAM" id="MobiDB-lite"/>
    </source>
</evidence>
<keyword evidence="3" id="KW-1185">Reference proteome</keyword>
<dbReference type="Proteomes" id="UP000499080">
    <property type="component" value="Unassembled WGS sequence"/>
</dbReference>
<evidence type="ECO:0000313" key="3">
    <source>
        <dbReference type="Proteomes" id="UP000499080"/>
    </source>
</evidence>
<gene>
    <name evidence="2" type="ORF">AVEN_181162_1</name>
</gene>
<dbReference type="AlphaFoldDB" id="A0A4Y2VCC4"/>
<evidence type="ECO:0000313" key="2">
    <source>
        <dbReference type="EMBL" id="GBO22182.1"/>
    </source>
</evidence>
<reference evidence="2 3" key="1">
    <citation type="journal article" date="2019" name="Sci. Rep.">
        <title>Orb-weaving spider Araneus ventricosus genome elucidates the spidroin gene catalogue.</title>
        <authorList>
            <person name="Kono N."/>
            <person name="Nakamura H."/>
            <person name="Ohtoshi R."/>
            <person name="Moran D.A.P."/>
            <person name="Shinohara A."/>
            <person name="Yoshida Y."/>
            <person name="Fujiwara M."/>
            <person name="Mori M."/>
            <person name="Tomita M."/>
            <person name="Arakawa K."/>
        </authorList>
    </citation>
    <scope>NUCLEOTIDE SEQUENCE [LARGE SCALE GENOMIC DNA]</scope>
</reference>
<feature type="region of interest" description="Disordered" evidence="1">
    <location>
        <begin position="63"/>
        <end position="93"/>
    </location>
</feature>
<name>A0A4Y2VCC4_ARAVE</name>
<comment type="caution">
    <text evidence="2">The sequence shown here is derived from an EMBL/GenBank/DDBJ whole genome shotgun (WGS) entry which is preliminary data.</text>
</comment>
<sequence length="140" mass="14748">MLDTGVFMRSKSAWLQGCFEVPSLTSAVDVTKERCSHRLSVEEECGRVPPSFGHSRKLAGENCGFPSTRGAGNGVGGGGASKEKKNRGSIEGEINAASAVQRKVISDLDPSHSMRVGNAAGGGSHFKTEVFEDSTCRGEM</sequence>
<organism evidence="2 3">
    <name type="scientific">Araneus ventricosus</name>
    <name type="common">Orbweaver spider</name>
    <name type="synonym">Epeira ventricosa</name>
    <dbReference type="NCBI Taxonomy" id="182803"/>
    <lineage>
        <taxon>Eukaryota</taxon>
        <taxon>Metazoa</taxon>
        <taxon>Ecdysozoa</taxon>
        <taxon>Arthropoda</taxon>
        <taxon>Chelicerata</taxon>
        <taxon>Arachnida</taxon>
        <taxon>Araneae</taxon>
        <taxon>Araneomorphae</taxon>
        <taxon>Entelegynae</taxon>
        <taxon>Araneoidea</taxon>
        <taxon>Araneidae</taxon>
        <taxon>Araneus</taxon>
    </lineage>
</organism>
<feature type="compositionally biased region" description="Basic and acidic residues" evidence="1">
    <location>
        <begin position="81"/>
        <end position="90"/>
    </location>
</feature>